<accession>A0A0A0BPB3</accession>
<evidence type="ECO:0000259" key="4">
    <source>
        <dbReference type="Pfam" id="PF08241"/>
    </source>
</evidence>
<gene>
    <name evidence="5" type="ORF">N868_08485</name>
</gene>
<dbReference type="GO" id="GO:0008757">
    <property type="term" value="F:S-adenosylmethionine-dependent methyltransferase activity"/>
    <property type="evidence" value="ECO:0007669"/>
    <property type="project" value="InterPro"/>
</dbReference>
<dbReference type="PANTHER" id="PTHR44942">
    <property type="entry name" value="METHYLTRANSF_11 DOMAIN-CONTAINING PROTEIN"/>
    <property type="match status" value="1"/>
</dbReference>
<reference evidence="5 6" key="1">
    <citation type="submission" date="2013-08" db="EMBL/GenBank/DDBJ databases">
        <title>Genome sequencing of Cellulomonas carbonis T26.</title>
        <authorList>
            <person name="Chen F."/>
            <person name="Li Y."/>
            <person name="Wang G."/>
        </authorList>
    </citation>
    <scope>NUCLEOTIDE SEQUENCE [LARGE SCALE GENOMIC DNA]</scope>
    <source>
        <strain evidence="5 6">T26</strain>
    </source>
</reference>
<sequence length="260" mass="27804">MAEDGGRGSGAVPHPGHFDAIADVYERSRPPYPDALWARLRGLGILGPGVRVVDLGAGTGQATGPMLAAGAQVTAVEPGRALAERLRRRWPGATVRVDTAEHVALAPGGFDLAVAATAVHWFDLGVVLPRVHRALVVGGHLAVWRNAYGDPSVPTPFRERVAAVVARRGAGAARPGPGELDTEEWVERLTSGGWFAARHVEHFRWQVELTSDDVRGLFTTFSDWTPDEAAQAARAVDDLGGRVTEHYVTPLVVLRRADTT</sequence>
<dbReference type="Gene3D" id="3.40.50.150">
    <property type="entry name" value="Vaccinia Virus protein VP39"/>
    <property type="match status" value="1"/>
</dbReference>
<dbReference type="AlphaFoldDB" id="A0A0A0BPB3"/>
<keyword evidence="3 5" id="KW-0808">Transferase</keyword>
<dbReference type="EMBL" id="AXCY01000079">
    <property type="protein sequence ID" value="KGM09746.1"/>
    <property type="molecule type" value="Genomic_DNA"/>
</dbReference>
<evidence type="ECO:0000256" key="1">
    <source>
        <dbReference type="ARBA" id="ARBA00008361"/>
    </source>
</evidence>
<name>A0A0A0BPB3_9CELL</name>
<comment type="caution">
    <text evidence="5">The sequence shown here is derived from an EMBL/GenBank/DDBJ whole genome shotgun (WGS) entry which is preliminary data.</text>
</comment>
<dbReference type="CDD" id="cd02440">
    <property type="entry name" value="AdoMet_MTases"/>
    <property type="match status" value="1"/>
</dbReference>
<keyword evidence="2 5" id="KW-0489">Methyltransferase</keyword>
<dbReference type="InterPro" id="IPR013216">
    <property type="entry name" value="Methyltransf_11"/>
</dbReference>
<dbReference type="GO" id="GO:0032259">
    <property type="term" value="P:methylation"/>
    <property type="evidence" value="ECO:0007669"/>
    <property type="project" value="UniProtKB-KW"/>
</dbReference>
<protein>
    <submittedName>
        <fullName evidence="5">Methyltransferase type 11</fullName>
    </submittedName>
</protein>
<dbReference type="Pfam" id="PF08241">
    <property type="entry name" value="Methyltransf_11"/>
    <property type="match status" value="1"/>
</dbReference>
<evidence type="ECO:0000313" key="6">
    <source>
        <dbReference type="Proteomes" id="UP000029839"/>
    </source>
</evidence>
<keyword evidence="6" id="KW-1185">Reference proteome</keyword>
<reference evidence="5 6" key="2">
    <citation type="journal article" date="2015" name="Stand. Genomic Sci.">
        <title>Draft genome sequence of Cellulomonas carbonis T26(T) and comparative analysis of six Cellulomonas genomes.</title>
        <authorList>
            <person name="Zhuang W."/>
            <person name="Zhang S."/>
            <person name="Xia X."/>
            <person name="Wang G."/>
        </authorList>
    </citation>
    <scope>NUCLEOTIDE SEQUENCE [LARGE SCALE GENOMIC DNA]</scope>
    <source>
        <strain evidence="5 6">T26</strain>
    </source>
</reference>
<dbReference type="Proteomes" id="UP000029839">
    <property type="component" value="Unassembled WGS sequence"/>
</dbReference>
<comment type="similarity">
    <text evidence="1">Belongs to the methyltransferase superfamily.</text>
</comment>
<proteinExistence type="inferred from homology"/>
<dbReference type="OrthoDB" id="9797252at2"/>
<dbReference type="InterPro" id="IPR029063">
    <property type="entry name" value="SAM-dependent_MTases_sf"/>
</dbReference>
<feature type="domain" description="Methyltransferase type 11" evidence="4">
    <location>
        <begin position="53"/>
        <end position="142"/>
    </location>
</feature>
<evidence type="ECO:0000313" key="5">
    <source>
        <dbReference type="EMBL" id="KGM09746.1"/>
    </source>
</evidence>
<dbReference type="InterPro" id="IPR051052">
    <property type="entry name" value="Diverse_substrate_MTase"/>
</dbReference>
<dbReference type="RefSeq" id="WP_052426382.1">
    <property type="nucleotide sequence ID" value="NZ_AXCY01000079.1"/>
</dbReference>
<evidence type="ECO:0000256" key="3">
    <source>
        <dbReference type="ARBA" id="ARBA00022679"/>
    </source>
</evidence>
<evidence type="ECO:0000256" key="2">
    <source>
        <dbReference type="ARBA" id="ARBA00022603"/>
    </source>
</evidence>
<dbReference type="SUPFAM" id="SSF53335">
    <property type="entry name" value="S-adenosyl-L-methionine-dependent methyltransferases"/>
    <property type="match status" value="1"/>
</dbReference>
<dbReference type="PANTHER" id="PTHR44942:SF4">
    <property type="entry name" value="METHYLTRANSFERASE TYPE 11 DOMAIN-CONTAINING PROTEIN"/>
    <property type="match status" value="1"/>
</dbReference>
<organism evidence="5 6">
    <name type="scientific">Cellulomonas carbonis T26</name>
    <dbReference type="NCBI Taxonomy" id="947969"/>
    <lineage>
        <taxon>Bacteria</taxon>
        <taxon>Bacillati</taxon>
        <taxon>Actinomycetota</taxon>
        <taxon>Actinomycetes</taxon>
        <taxon>Micrococcales</taxon>
        <taxon>Cellulomonadaceae</taxon>
        <taxon>Cellulomonas</taxon>
    </lineage>
</organism>